<feature type="region of interest" description="Disordered" evidence="2">
    <location>
        <begin position="459"/>
        <end position="478"/>
    </location>
</feature>
<reference evidence="5" key="1">
    <citation type="submission" date="2015-07" db="EMBL/GenBank/DDBJ databases">
        <title>Discovery of a poly(ethylene terephthalate assimilation.</title>
        <authorList>
            <person name="Yoshida S."/>
            <person name="Hiraga K."/>
            <person name="Takehana T."/>
            <person name="Taniguchi I."/>
            <person name="Yamaji H."/>
            <person name="Maeda Y."/>
            <person name="Toyohara K."/>
            <person name="Miyamoto K."/>
            <person name="Kimura Y."/>
            <person name="Oda K."/>
        </authorList>
    </citation>
    <scope>NUCLEOTIDE SEQUENCE [LARGE SCALE GENOMIC DNA]</scope>
    <source>
        <strain evidence="5">NBRC 110686 / TISTR 2288 / 201-F6</strain>
    </source>
</reference>
<dbReference type="InterPro" id="IPR022761">
    <property type="entry name" value="Fumarate_lyase_N"/>
</dbReference>
<dbReference type="InterPro" id="IPR024083">
    <property type="entry name" value="Fumarase/histidase_N"/>
</dbReference>
<organism evidence="4 5">
    <name type="scientific">Piscinibacter sakaiensis</name>
    <name type="common">Ideonella sakaiensis</name>
    <dbReference type="NCBI Taxonomy" id="1547922"/>
    <lineage>
        <taxon>Bacteria</taxon>
        <taxon>Pseudomonadati</taxon>
        <taxon>Pseudomonadota</taxon>
        <taxon>Betaproteobacteria</taxon>
        <taxon>Burkholderiales</taxon>
        <taxon>Sphaerotilaceae</taxon>
        <taxon>Piscinibacter</taxon>
    </lineage>
</organism>
<accession>A0A0K8NV03</accession>
<dbReference type="PRINTS" id="PR00149">
    <property type="entry name" value="FUMRATELYASE"/>
</dbReference>
<dbReference type="SUPFAM" id="SSF48557">
    <property type="entry name" value="L-aspartase-like"/>
    <property type="match status" value="1"/>
</dbReference>
<dbReference type="InterPro" id="IPR000362">
    <property type="entry name" value="Fumarate_lyase_fam"/>
</dbReference>
<dbReference type="PRINTS" id="PR00145">
    <property type="entry name" value="ARGSUCLYASE"/>
</dbReference>
<dbReference type="AlphaFoldDB" id="A0A0K8NV03"/>
<proteinExistence type="inferred from homology"/>
<protein>
    <submittedName>
        <fullName evidence="4">3-carboxy-cis,cis-muconate cycloisomerase</fullName>
        <ecNumber evidence="4">5.5.1.2</ecNumber>
    </submittedName>
</protein>
<dbReference type="PANTHER" id="PTHR43172:SF2">
    <property type="entry name" value="ADENYLOSUCCINATE LYASE C-TERMINAL DOMAIN-CONTAINING PROTEIN"/>
    <property type="match status" value="1"/>
</dbReference>
<keyword evidence="4" id="KW-0413">Isomerase</keyword>
<evidence type="ECO:0000256" key="1">
    <source>
        <dbReference type="ARBA" id="ARBA00034772"/>
    </source>
</evidence>
<dbReference type="EC" id="5.5.1.2" evidence="4"/>
<dbReference type="EMBL" id="BBYR01000002">
    <property type="protein sequence ID" value="GAP33780.1"/>
    <property type="molecule type" value="Genomic_DNA"/>
</dbReference>
<gene>
    <name evidence="4" type="ORF">ISF6_1035</name>
</gene>
<feature type="domain" description="Adenylosuccinate lyase C-terminal" evidence="3">
    <location>
        <begin position="362"/>
        <end position="437"/>
    </location>
</feature>
<dbReference type="InterPro" id="IPR008948">
    <property type="entry name" value="L-Aspartase-like"/>
</dbReference>
<dbReference type="GO" id="GO:0016829">
    <property type="term" value="F:lyase activity"/>
    <property type="evidence" value="ECO:0007669"/>
    <property type="project" value="UniProtKB-ARBA"/>
</dbReference>
<dbReference type="RefSeq" id="WP_054017944.1">
    <property type="nucleotide sequence ID" value="NZ_BBYR01000002.1"/>
</dbReference>
<dbReference type="OrthoDB" id="9768878at2"/>
<dbReference type="InterPro" id="IPR020557">
    <property type="entry name" value="Fumarate_lyase_CS"/>
</dbReference>
<dbReference type="Gene3D" id="1.20.200.10">
    <property type="entry name" value="Fumarase/aspartase (Central domain)"/>
    <property type="match status" value="1"/>
</dbReference>
<dbReference type="Gene3D" id="1.10.40.30">
    <property type="entry name" value="Fumarase/aspartase (C-terminal domain)"/>
    <property type="match status" value="1"/>
</dbReference>
<dbReference type="GO" id="GO:0047472">
    <property type="term" value="F:3-carboxy-cis,cis-muconate cycloisomerase activity"/>
    <property type="evidence" value="ECO:0007669"/>
    <property type="project" value="UniProtKB-EC"/>
</dbReference>
<evidence type="ECO:0000313" key="5">
    <source>
        <dbReference type="Proteomes" id="UP000037660"/>
    </source>
</evidence>
<dbReference type="STRING" id="1547922.ISF6_1035"/>
<dbReference type="Pfam" id="PF00206">
    <property type="entry name" value="Lyase_1"/>
    <property type="match status" value="1"/>
</dbReference>
<reference evidence="4 5" key="2">
    <citation type="journal article" date="2016" name="Science">
        <title>A bacterium that degrades and assimilates poly(ethylene terephthalate).</title>
        <authorList>
            <person name="Yoshida S."/>
            <person name="Hiraga K."/>
            <person name="Takehana T."/>
            <person name="Taniguchi I."/>
            <person name="Yamaji H."/>
            <person name="Maeda Y."/>
            <person name="Toyohara K."/>
            <person name="Miyamoto K."/>
            <person name="Kimura Y."/>
            <person name="Oda K."/>
        </authorList>
    </citation>
    <scope>NUCLEOTIDE SEQUENCE [LARGE SCALE GENOMIC DNA]</scope>
    <source>
        <strain evidence="5">NBRC 110686 / TISTR 2288 / 201-F6</strain>
    </source>
</reference>
<dbReference type="SMART" id="SM00998">
    <property type="entry name" value="ADSL_C"/>
    <property type="match status" value="1"/>
</dbReference>
<feature type="compositionally biased region" description="Pro residues" evidence="2">
    <location>
        <begin position="467"/>
        <end position="478"/>
    </location>
</feature>
<dbReference type="InterPro" id="IPR019468">
    <property type="entry name" value="AdenyloSucc_lyase_C"/>
</dbReference>
<sequence length="478" mass="49332">MSAPFEAFLSTPQALAAFDAPAVVQAMLDVEAALVRAQAAVGLVPLPAAQAIAGVCKAELFDVPALVAASGRAGSLAIPLVRRLTETVALFDAEAAGYVHWGSTSQDVIDTALALLQRRALAVLDADLARLAAALLAVAHTHEEAPLLARTLLQPAQVISWGHKAVGWIAPLLRTRSALRVAAEAALQLQLGGAVGTRAMLGPEADAIARHMAEALGLRLPPDAWHTQRDEAARLYAELGVLCGVLGKLARDLSLLAQAEVGEAAEPSGSGRGGSSAMPHKRNPVASMVALAAALRAPQRVAALLAAMVQEHERGLGNWQSELAEAAGLFQSAMGAAAALAEAVEGLQVDPARMRRNIDALHGLVYAEGASMALAAAGLGKSGAHALLERLSRHTAATGEPLAEGLRAALQADAVLRERLGPAFAAERLDATLEALFDARRAAEPAIARARPRLAALQREARALEESPPPWPAPAGAG</sequence>
<evidence type="ECO:0000313" key="4">
    <source>
        <dbReference type="EMBL" id="GAP33780.1"/>
    </source>
</evidence>
<dbReference type="Proteomes" id="UP000037660">
    <property type="component" value="Unassembled WGS sequence"/>
</dbReference>
<keyword evidence="5" id="KW-1185">Reference proteome</keyword>
<comment type="similarity">
    <text evidence="1">Belongs to the class-II fumarase/aspartase family.</text>
</comment>
<evidence type="ECO:0000259" key="3">
    <source>
        <dbReference type="SMART" id="SM00998"/>
    </source>
</evidence>
<evidence type="ECO:0000256" key="2">
    <source>
        <dbReference type="SAM" id="MobiDB-lite"/>
    </source>
</evidence>
<comment type="caution">
    <text evidence="4">The sequence shown here is derived from an EMBL/GenBank/DDBJ whole genome shotgun (WGS) entry which is preliminary data.</text>
</comment>
<dbReference type="Gene3D" id="1.10.275.10">
    <property type="entry name" value="Fumarase/aspartase (N-terminal domain)"/>
    <property type="match status" value="1"/>
</dbReference>
<name>A0A0K8NV03_PISS1</name>
<dbReference type="PANTHER" id="PTHR43172">
    <property type="entry name" value="ADENYLOSUCCINATE LYASE"/>
    <property type="match status" value="1"/>
</dbReference>
<dbReference type="PROSITE" id="PS00163">
    <property type="entry name" value="FUMARATE_LYASES"/>
    <property type="match status" value="1"/>
</dbReference>